<keyword evidence="1" id="KW-1185">Reference proteome</keyword>
<dbReference type="GO" id="GO:0043025">
    <property type="term" value="C:neuronal cell body"/>
    <property type="evidence" value="ECO:0007669"/>
    <property type="project" value="TreeGrafter"/>
</dbReference>
<accession>A0A0K0FVR1</accession>
<dbReference type="PANTHER" id="PTHR34722">
    <property type="entry name" value="HOMOLOG OF ODR-2 (TWO)-RELATED"/>
    <property type="match status" value="1"/>
</dbReference>
<dbReference type="GO" id="GO:0042048">
    <property type="term" value="P:olfactory behavior"/>
    <property type="evidence" value="ECO:0007669"/>
    <property type="project" value="TreeGrafter"/>
</dbReference>
<organism evidence="1 2">
    <name type="scientific">Strongyloides venezuelensis</name>
    <name type="common">Threadworm</name>
    <dbReference type="NCBI Taxonomy" id="75913"/>
    <lineage>
        <taxon>Eukaryota</taxon>
        <taxon>Metazoa</taxon>
        <taxon>Ecdysozoa</taxon>
        <taxon>Nematoda</taxon>
        <taxon>Chromadorea</taxon>
        <taxon>Rhabditida</taxon>
        <taxon>Tylenchina</taxon>
        <taxon>Panagrolaimomorpha</taxon>
        <taxon>Strongyloidoidea</taxon>
        <taxon>Strongyloididae</taxon>
        <taxon>Strongyloides</taxon>
    </lineage>
</organism>
<dbReference type="GO" id="GO:0030424">
    <property type="term" value="C:axon"/>
    <property type="evidence" value="ECO:0007669"/>
    <property type="project" value="TreeGrafter"/>
</dbReference>
<dbReference type="Proteomes" id="UP000035680">
    <property type="component" value="Unassembled WGS sequence"/>
</dbReference>
<name>A0A0K0FVR1_STRVS</name>
<proteinExistence type="predicted"/>
<dbReference type="WBParaSite" id="SVE_1642800.3">
    <property type="protein sequence ID" value="SVE_1642800.3"/>
    <property type="gene ID" value="SVE_1642800"/>
</dbReference>
<evidence type="ECO:0000313" key="1">
    <source>
        <dbReference type="Proteomes" id="UP000035680"/>
    </source>
</evidence>
<reference evidence="1" key="1">
    <citation type="submission" date="2014-07" db="EMBL/GenBank/DDBJ databases">
        <authorList>
            <person name="Martin A.A"/>
            <person name="De Silva N."/>
        </authorList>
    </citation>
    <scope>NUCLEOTIDE SEQUENCE</scope>
</reference>
<dbReference type="STRING" id="75913.A0A0K0FVR1"/>
<reference evidence="2" key="2">
    <citation type="submission" date="2015-08" db="UniProtKB">
        <authorList>
            <consortium name="WormBaseParasite"/>
        </authorList>
    </citation>
    <scope>IDENTIFICATION</scope>
</reference>
<dbReference type="PANTHER" id="PTHR34722:SF3">
    <property type="entry name" value="HOMOLOG OF ODR-2 (TWO)"/>
    <property type="match status" value="1"/>
</dbReference>
<dbReference type="GO" id="GO:1990834">
    <property type="term" value="P:response to odorant"/>
    <property type="evidence" value="ECO:0007669"/>
    <property type="project" value="TreeGrafter"/>
</dbReference>
<sequence length="275" mass="31994">MTFQFTKLVSFILANVHDPAPLNLEPASIYFFFLPLPSTSTTDVLQFFSYMIANVSDFSDPNAFRMQCYSCMSPYLEDQFLYISHLYRKPLQFTERCDEARFNGDGIKAKNCSDMCVTLRMNDKVGGRRRHGYMRGCLSDILHYNRTVVRENPNCYHVRLRDLFVSSDRYSFEPTDNVMLCTCANKLLCNSGTSIIGGNSRKIKKFSQFILKNFFKTIGKEIHLDWRIENCILFICLTFIGLIFKKVIFSCLDVEYFMEEFYLPSFIGALIWLAL</sequence>
<dbReference type="AlphaFoldDB" id="A0A0K0FVR1"/>
<protein>
    <submittedName>
        <fullName evidence="2">Protein quiver</fullName>
    </submittedName>
</protein>
<dbReference type="InterPro" id="IPR010558">
    <property type="entry name" value="Ly-6-related"/>
</dbReference>
<evidence type="ECO:0000313" key="2">
    <source>
        <dbReference type="WBParaSite" id="SVE_1642800.3"/>
    </source>
</evidence>
<dbReference type="Pfam" id="PF06579">
    <property type="entry name" value="Ly-6_related"/>
    <property type="match status" value="1"/>
</dbReference>